<dbReference type="PANTHER" id="PTHR31301">
    <property type="entry name" value="LOB DOMAIN-CONTAINING PROTEIN 4-RELATED"/>
    <property type="match status" value="1"/>
</dbReference>
<dbReference type="Proteomes" id="UP000655225">
    <property type="component" value="Unassembled WGS sequence"/>
</dbReference>
<feature type="domain" description="LOB" evidence="2">
    <location>
        <begin position="4"/>
        <end position="105"/>
    </location>
</feature>
<dbReference type="OrthoDB" id="684652at2759"/>
<evidence type="ECO:0000259" key="2">
    <source>
        <dbReference type="PROSITE" id="PS50891"/>
    </source>
</evidence>
<dbReference type="PROSITE" id="PS50891">
    <property type="entry name" value="LOB"/>
    <property type="match status" value="1"/>
</dbReference>
<accession>A0A834ZW44</accession>
<keyword evidence="4" id="KW-1185">Reference proteome</keyword>
<dbReference type="Pfam" id="PF03195">
    <property type="entry name" value="LOB"/>
    <property type="match status" value="1"/>
</dbReference>
<dbReference type="OMA" id="QTQITCH"/>
<evidence type="ECO:0000313" key="3">
    <source>
        <dbReference type="EMBL" id="KAF8412328.1"/>
    </source>
</evidence>
<protein>
    <recommendedName>
        <fullName evidence="2">LOB domain-containing protein</fullName>
    </recommendedName>
</protein>
<proteinExistence type="inferred from homology"/>
<evidence type="ECO:0000313" key="4">
    <source>
        <dbReference type="Proteomes" id="UP000655225"/>
    </source>
</evidence>
<dbReference type="PANTHER" id="PTHR31301:SF120">
    <property type="entry name" value="LOB DOMAIN-CONTAINING PROTEIN 23-RELATED"/>
    <property type="match status" value="1"/>
</dbReference>
<sequence>MISTRCAACKYLRKRCDTDCIFSPYFPSNDPLKFACVHKIFGASNVGKMLKQLPVHHRAEAANSLCFEAQSRIQDPVYGCTGIISLLQQQIYNAQKQLAIARAEIALNAHQAHLQGGSQFQQIEASSSFNNVAAEPLHVDQSFFDPPWLF</sequence>
<comment type="similarity">
    <text evidence="1">Belongs to the LOB domain-containing protein family.</text>
</comment>
<dbReference type="InterPro" id="IPR004883">
    <property type="entry name" value="LOB"/>
</dbReference>
<name>A0A834ZW44_TETSI</name>
<dbReference type="EMBL" id="JABCRI010000001">
    <property type="protein sequence ID" value="KAF8412328.1"/>
    <property type="molecule type" value="Genomic_DNA"/>
</dbReference>
<gene>
    <name evidence="3" type="ORF">HHK36_000290</name>
</gene>
<comment type="caution">
    <text evidence="3">The sequence shown here is derived from an EMBL/GenBank/DDBJ whole genome shotgun (WGS) entry which is preliminary data.</text>
</comment>
<dbReference type="AlphaFoldDB" id="A0A834ZW44"/>
<evidence type="ECO:0000256" key="1">
    <source>
        <dbReference type="ARBA" id="ARBA00005474"/>
    </source>
</evidence>
<organism evidence="3 4">
    <name type="scientific">Tetracentron sinense</name>
    <name type="common">Spur-leaf</name>
    <dbReference type="NCBI Taxonomy" id="13715"/>
    <lineage>
        <taxon>Eukaryota</taxon>
        <taxon>Viridiplantae</taxon>
        <taxon>Streptophyta</taxon>
        <taxon>Embryophyta</taxon>
        <taxon>Tracheophyta</taxon>
        <taxon>Spermatophyta</taxon>
        <taxon>Magnoliopsida</taxon>
        <taxon>Trochodendrales</taxon>
        <taxon>Trochodendraceae</taxon>
        <taxon>Tetracentron</taxon>
    </lineage>
</organism>
<reference evidence="3 4" key="1">
    <citation type="submission" date="2020-04" db="EMBL/GenBank/DDBJ databases">
        <title>Plant Genome Project.</title>
        <authorList>
            <person name="Zhang R.-G."/>
        </authorList>
    </citation>
    <scope>NUCLEOTIDE SEQUENCE [LARGE SCALE GENOMIC DNA]</scope>
    <source>
        <strain evidence="3">YNK0</strain>
        <tissue evidence="3">Leaf</tissue>
    </source>
</reference>